<keyword evidence="3" id="KW-0851">Voltage-gated channel</keyword>
<evidence type="ECO:0000256" key="2">
    <source>
        <dbReference type="ARBA" id="ARBA00022826"/>
    </source>
</evidence>
<evidence type="ECO:0000313" key="8">
    <source>
        <dbReference type="Proteomes" id="UP000009183"/>
    </source>
</evidence>
<keyword evidence="2" id="KW-0631">Potassium channel</keyword>
<evidence type="ECO:0000256" key="5">
    <source>
        <dbReference type="ARBA" id="ARBA00023303"/>
    </source>
</evidence>
<dbReference type="PANTHER" id="PTHR45743:SF3">
    <property type="entry name" value="POTASSIUM CHANNEL SKOR"/>
    <property type="match status" value="1"/>
</dbReference>
<dbReference type="eggNOG" id="KOG0498">
    <property type="taxonomic scope" value="Eukaryota"/>
</dbReference>
<keyword evidence="8" id="KW-1185">Reference proteome</keyword>
<evidence type="ECO:0000256" key="1">
    <source>
        <dbReference type="ARBA" id="ARBA00022538"/>
    </source>
</evidence>
<sequence>MEFGFFRGLPKDLVFLDIAGQIAFLIDIMLQFFLAYRDTHTYRMVYKRTSIALRIRKVTDFFQKMEKDIRINYMFTYCAHTAACIFYYLATTLPQSEEGYTWIGSLKLGDYTYSHFREIDIWKRYTTSLSFSSVNNGHSW</sequence>
<keyword evidence="1" id="KW-0633">Potassium transport</keyword>
<accession>F6HSG6</accession>
<dbReference type="InParanoid" id="F6HSG6"/>
<keyword evidence="6" id="KW-1133">Transmembrane helix</keyword>
<organism evidence="7 8">
    <name type="scientific">Vitis vinifera</name>
    <name type="common">Grape</name>
    <dbReference type="NCBI Taxonomy" id="29760"/>
    <lineage>
        <taxon>Eukaryota</taxon>
        <taxon>Viridiplantae</taxon>
        <taxon>Streptophyta</taxon>
        <taxon>Embryophyta</taxon>
        <taxon>Tracheophyta</taxon>
        <taxon>Spermatophyta</taxon>
        <taxon>Magnoliopsida</taxon>
        <taxon>eudicotyledons</taxon>
        <taxon>Gunneridae</taxon>
        <taxon>Pentapetalae</taxon>
        <taxon>rosids</taxon>
        <taxon>Vitales</taxon>
        <taxon>Vitaceae</taxon>
        <taxon>Viteae</taxon>
        <taxon>Vitis</taxon>
    </lineage>
</organism>
<evidence type="ECO:0000256" key="6">
    <source>
        <dbReference type="SAM" id="Phobius"/>
    </source>
</evidence>
<dbReference type="InterPro" id="IPR045319">
    <property type="entry name" value="KAT/AKT"/>
</dbReference>
<dbReference type="Proteomes" id="UP000009183">
    <property type="component" value="Chromosome 14"/>
</dbReference>
<proteinExistence type="predicted"/>
<protein>
    <recommendedName>
        <fullName evidence="9">Ion transport domain-containing protein</fullName>
    </recommendedName>
</protein>
<dbReference type="PANTHER" id="PTHR45743">
    <property type="entry name" value="POTASSIUM CHANNEL AKT1"/>
    <property type="match status" value="1"/>
</dbReference>
<evidence type="ECO:0000313" key="7">
    <source>
        <dbReference type="EMBL" id="CCB57606.1"/>
    </source>
</evidence>
<dbReference type="EMBL" id="FN596245">
    <property type="protein sequence ID" value="CCB57606.1"/>
    <property type="molecule type" value="Genomic_DNA"/>
</dbReference>
<gene>
    <name evidence="7" type="ordered locus">VIT_14s0006g00230</name>
</gene>
<keyword evidence="6" id="KW-0472">Membrane</keyword>
<dbReference type="ExpressionAtlas" id="F6HSG6">
    <property type="expression patterns" value="baseline"/>
</dbReference>
<evidence type="ECO:0000256" key="3">
    <source>
        <dbReference type="ARBA" id="ARBA00022882"/>
    </source>
</evidence>
<dbReference type="PaxDb" id="29760-VIT_14s0006g00230.t01"/>
<dbReference type="HOGENOM" id="CLU_1838797_0_0_1"/>
<keyword evidence="6" id="KW-0812">Transmembrane</keyword>
<keyword evidence="3" id="KW-0813">Transport</keyword>
<dbReference type="AlphaFoldDB" id="F6HSG6"/>
<feature type="transmembrane region" description="Helical" evidence="6">
    <location>
        <begin position="71"/>
        <end position="90"/>
    </location>
</feature>
<keyword evidence="4" id="KW-0630">Potassium</keyword>
<name>F6HSG6_VITVI</name>
<evidence type="ECO:0008006" key="9">
    <source>
        <dbReference type="Google" id="ProtNLM"/>
    </source>
</evidence>
<evidence type="ECO:0000256" key="4">
    <source>
        <dbReference type="ARBA" id="ARBA00022958"/>
    </source>
</evidence>
<keyword evidence="5" id="KW-0407">Ion channel</keyword>
<feature type="transmembrane region" description="Helical" evidence="6">
    <location>
        <begin position="13"/>
        <end position="36"/>
    </location>
</feature>
<dbReference type="GO" id="GO:0034702">
    <property type="term" value="C:monoatomic ion channel complex"/>
    <property type="evidence" value="ECO:0007669"/>
    <property type="project" value="UniProtKB-KW"/>
</dbReference>
<dbReference type="GO" id="GO:0005249">
    <property type="term" value="F:voltage-gated potassium channel activity"/>
    <property type="evidence" value="ECO:0007669"/>
    <property type="project" value="InterPro"/>
</dbReference>
<keyword evidence="3" id="KW-0406">Ion transport</keyword>
<reference evidence="8" key="1">
    <citation type="journal article" date="2007" name="Nature">
        <title>The grapevine genome sequence suggests ancestral hexaploidization in major angiosperm phyla.</title>
        <authorList>
            <consortium name="The French-Italian Public Consortium for Grapevine Genome Characterization."/>
            <person name="Jaillon O."/>
            <person name="Aury J.-M."/>
            <person name="Noel B."/>
            <person name="Policriti A."/>
            <person name="Clepet C."/>
            <person name="Casagrande A."/>
            <person name="Choisne N."/>
            <person name="Aubourg S."/>
            <person name="Vitulo N."/>
            <person name="Jubin C."/>
            <person name="Vezzi A."/>
            <person name="Legeai F."/>
            <person name="Hugueney P."/>
            <person name="Dasilva C."/>
            <person name="Horner D."/>
            <person name="Mica E."/>
            <person name="Jublot D."/>
            <person name="Poulain J."/>
            <person name="Bruyere C."/>
            <person name="Billault A."/>
            <person name="Segurens B."/>
            <person name="Gouyvenoux M."/>
            <person name="Ugarte E."/>
            <person name="Cattonaro F."/>
            <person name="Anthouard V."/>
            <person name="Vico V."/>
            <person name="Del Fabbro C."/>
            <person name="Alaux M."/>
            <person name="Di Gaspero G."/>
            <person name="Dumas V."/>
            <person name="Felice N."/>
            <person name="Paillard S."/>
            <person name="Juman I."/>
            <person name="Moroldo M."/>
            <person name="Scalabrin S."/>
            <person name="Canaguier A."/>
            <person name="Le Clainche I."/>
            <person name="Malacrida G."/>
            <person name="Durand E."/>
            <person name="Pesole G."/>
            <person name="Laucou V."/>
            <person name="Chatelet P."/>
            <person name="Merdinoglu D."/>
            <person name="Delledonne M."/>
            <person name="Pezzotti M."/>
            <person name="Lecharny A."/>
            <person name="Scarpelli C."/>
            <person name="Artiguenave F."/>
            <person name="Pe M.E."/>
            <person name="Valle G."/>
            <person name="Morgante M."/>
            <person name="Caboche M."/>
            <person name="Adam-Blondon A.-F."/>
            <person name="Weissenbach J."/>
            <person name="Quetier F."/>
            <person name="Wincker P."/>
        </authorList>
    </citation>
    <scope>NUCLEOTIDE SEQUENCE [LARGE SCALE GENOMIC DNA]</scope>
    <source>
        <strain evidence="8">cv. Pinot noir / PN40024</strain>
    </source>
</reference>